<keyword evidence="2" id="KW-1185">Reference proteome</keyword>
<protein>
    <submittedName>
        <fullName evidence="1">Uncharacterized protein</fullName>
    </submittedName>
</protein>
<name>A0A812IU97_SYMPI</name>
<proteinExistence type="predicted"/>
<reference evidence="1" key="1">
    <citation type="submission" date="2021-02" db="EMBL/GenBank/DDBJ databases">
        <authorList>
            <person name="Dougan E. K."/>
            <person name="Rhodes N."/>
            <person name="Thang M."/>
            <person name="Chan C."/>
        </authorList>
    </citation>
    <scope>NUCLEOTIDE SEQUENCE</scope>
</reference>
<gene>
    <name evidence="1" type="ORF">SPIL2461_LOCUS1347</name>
</gene>
<organism evidence="1 2">
    <name type="scientific">Symbiodinium pilosum</name>
    <name type="common">Dinoflagellate</name>
    <dbReference type="NCBI Taxonomy" id="2952"/>
    <lineage>
        <taxon>Eukaryota</taxon>
        <taxon>Sar</taxon>
        <taxon>Alveolata</taxon>
        <taxon>Dinophyceae</taxon>
        <taxon>Suessiales</taxon>
        <taxon>Symbiodiniaceae</taxon>
        <taxon>Symbiodinium</taxon>
    </lineage>
</organism>
<sequence length="170" mass="18747">MIWSFHSPSGAELPMYSSANAGWSLGKGHPDIQVAQGFSVRIFRTSSSRGCLDALGQEEYIPQEMLQGLLPDALLDRYKFWRSKEADGEVLVGEERATSDQPTELIVKPSNLLGPFEGALATVERRRLPGGHDPEFLVNSKSGMCGLTMVLARLENLSHILVWSRSVSEM</sequence>
<accession>A0A812IU97</accession>
<dbReference type="AlphaFoldDB" id="A0A812IU97"/>
<dbReference type="EMBL" id="CAJNIZ010001287">
    <property type="protein sequence ID" value="CAE7187744.1"/>
    <property type="molecule type" value="Genomic_DNA"/>
</dbReference>
<comment type="caution">
    <text evidence="1">The sequence shown here is derived from an EMBL/GenBank/DDBJ whole genome shotgun (WGS) entry which is preliminary data.</text>
</comment>
<evidence type="ECO:0000313" key="2">
    <source>
        <dbReference type="Proteomes" id="UP000649617"/>
    </source>
</evidence>
<evidence type="ECO:0000313" key="1">
    <source>
        <dbReference type="EMBL" id="CAE7187744.1"/>
    </source>
</evidence>
<dbReference type="Proteomes" id="UP000649617">
    <property type="component" value="Unassembled WGS sequence"/>
</dbReference>